<protein>
    <recommendedName>
        <fullName evidence="3">Endonuclease/exonuclease/phosphatase domain-containing protein</fullName>
    </recommendedName>
</protein>
<feature type="non-terminal residue" evidence="1">
    <location>
        <position position="1"/>
    </location>
</feature>
<dbReference type="Proteomes" id="UP000001593">
    <property type="component" value="Unassembled WGS sequence"/>
</dbReference>
<dbReference type="InParanoid" id="A7S3H3"/>
<evidence type="ECO:0000313" key="1">
    <source>
        <dbReference type="EMBL" id="EDO41726.1"/>
    </source>
</evidence>
<evidence type="ECO:0008006" key="3">
    <source>
        <dbReference type="Google" id="ProtNLM"/>
    </source>
</evidence>
<dbReference type="STRING" id="45351.A7S3H3"/>
<dbReference type="HOGENOM" id="CLU_000680_18_3_1"/>
<dbReference type="eggNOG" id="ENOG502S9VT">
    <property type="taxonomic scope" value="Eukaryota"/>
</dbReference>
<feature type="non-terminal residue" evidence="1">
    <location>
        <position position="111"/>
    </location>
</feature>
<accession>A7S3H3</accession>
<gene>
    <name evidence="1" type="ORF">NEMVEDRAFT_v1g55910</name>
</gene>
<dbReference type="KEGG" id="nve:5513586"/>
<reference evidence="1 2" key="1">
    <citation type="journal article" date="2007" name="Science">
        <title>Sea anemone genome reveals ancestral eumetazoan gene repertoire and genomic organization.</title>
        <authorList>
            <person name="Putnam N.H."/>
            <person name="Srivastava M."/>
            <person name="Hellsten U."/>
            <person name="Dirks B."/>
            <person name="Chapman J."/>
            <person name="Salamov A."/>
            <person name="Terry A."/>
            <person name="Shapiro H."/>
            <person name="Lindquist E."/>
            <person name="Kapitonov V.V."/>
            <person name="Jurka J."/>
            <person name="Genikhovich G."/>
            <person name="Grigoriev I.V."/>
            <person name="Lucas S.M."/>
            <person name="Steele R.E."/>
            <person name="Finnerty J.R."/>
            <person name="Technau U."/>
            <person name="Martindale M.Q."/>
            <person name="Rokhsar D.S."/>
        </authorList>
    </citation>
    <scope>NUCLEOTIDE SEQUENCE [LARGE SCALE GENOMIC DNA]</scope>
    <source>
        <strain evidence="2">CH2 X CH6</strain>
    </source>
</reference>
<dbReference type="OMA" id="WLMAKTY"/>
<organism evidence="1 2">
    <name type="scientific">Nematostella vectensis</name>
    <name type="common">Starlet sea anemone</name>
    <dbReference type="NCBI Taxonomy" id="45351"/>
    <lineage>
        <taxon>Eukaryota</taxon>
        <taxon>Metazoa</taxon>
        <taxon>Cnidaria</taxon>
        <taxon>Anthozoa</taxon>
        <taxon>Hexacorallia</taxon>
        <taxon>Actiniaria</taxon>
        <taxon>Edwardsiidae</taxon>
        <taxon>Nematostella</taxon>
    </lineage>
</organism>
<dbReference type="SUPFAM" id="SSF56219">
    <property type="entry name" value="DNase I-like"/>
    <property type="match status" value="1"/>
</dbReference>
<dbReference type="AlphaFoldDB" id="A7S3H3"/>
<evidence type="ECO:0000313" key="2">
    <source>
        <dbReference type="Proteomes" id="UP000001593"/>
    </source>
</evidence>
<proteinExistence type="predicted"/>
<keyword evidence="2" id="KW-1185">Reference proteome</keyword>
<dbReference type="Gene3D" id="3.60.10.10">
    <property type="entry name" value="Endonuclease/exonuclease/phosphatase"/>
    <property type="match status" value="1"/>
</dbReference>
<name>A7S3H3_NEMVE</name>
<dbReference type="InterPro" id="IPR036691">
    <property type="entry name" value="Endo/exonu/phosph_ase_sf"/>
</dbReference>
<dbReference type="EMBL" id="DS469573">
    <property type="protein sequence ID" value="EDO41726.1"/>
    <property type="molecule type" value="Genomic_DNA"/>
</dbReference>
<dbReference type="PhylomeDB" id="A7S3H3"/>
<sequence length="111" mass="12330">GDLNAKVGTDNTNYERAMGVYGCGTMNNNGGRLADFCLNNDLVNGGTIFPHKNIHKLTWMSPDGRTLNQIDHIIINGKWRRSLLNVRVYRGDDASSDHNLVVTSVKLKLCK</sequence>